<feature type="transmembrane region" description="Helical" evidence="6">
    <location>
        <begin position="283"/>
        <end position="301"/>
    </location>
</feature>
<feature type="transmembrane region" description="Helical" evidence="6">
    <location>
        <begin position="138"/>
        <end position="156"/>
    </location>
</feature>
<evidence type="ECO:0000256" key="1">
    <source>
        <dbReference type="ARBA" id="ARBA00004651"/>
    </source>
</evidence>
<dbReference type="Proteomes" id="UP000325606">
    <property type="component" value="Chromosome"/>
</dbReference>
<feature type="transmembrane region" description="Helical" evidence="6">
    <location>
        <begin position="16"/>
        <end position="37"/>
    </location>
</feature>
<dbReference type="GO" id="GO:0005886">
    <property type="term" value="C:plasma membrane"/>
    <property type="evidence" value="ECO:0007669"/>
    <property type="project" value="UniProtKB-SubCell"/>
</dbReference>
<dbReference type="RefSeq" id="WP_151055523.1">
    <property type="nucleotide sequence ID" value="NZ_CP044222.1"/>
</dbReference>
<organism evidence="8 9">
    <name type="scientific">Nitrincola iocasae</name>
    <dbReference type="NCBI Taxonomy" id="2614693"/>
    <lineage>
        <taxon>Bacteria</taxon>
        <taxon>Pseudomonadati</taxon>
        <taxon>Pseudomonadota</taxon>
        <taxon>Gammaproteobacteria</taxon>
        <taxon>Oceanospirillales</taxon>
        <taxon>Oceanospirillaceae</taxon>
        <taxon>Nitrincola</taxon>
    </lineage>
</organism>
<dbReference type="InterPro" id="IPR051258">
    <property type="entry name" value="Diverse_Substrate_Transporter"/>
</dbReference>
<dbReference type="SUPFAM" id="SSF103481">
    <property type="entry name" value="Multidrug resistance efflux transporter EmrE"/>
    <property type="match status" value="2"/>
</dbReference>
<protein>
    <submittedName>
        <fullName evidence="8">DMT family transporter</fullName>
    </submittedName>
</protein>
<feature type="domain" description="EamA" evidence="7">
    <location>
        <begin position="19"/>
        <end position="152"/>
    </location>
</feature>
<evidence type="ECO:0000256" key="4">
    <source>
        <dbReference type="ARBA" id="ARBA00022989"/>
    </source>
</evidence>
<feature type="transmembrane region" description="Helical" evidence="6">
    <location>
        <begin position="168"/>
        <end position="187"/>
    </location>
</feature>
<dbReference type="Pfam" id="PF00892">
    <property type="entry name" value="EamA"/>
    <property type="match status" value="2"/>
</dbReference>
<feature type="domain" description="EamA" evidence="7">
    <location>
        <begin position="165"/>
        <end position="297"/>
    </location>
</feature>
<evidence type="ECO:0000256" key="3">
    <source>
        <dbReference type="ARBA" id="ARBA00022692"/>
    </source>
</evidence>
<accession>A0A5J6LDS7</accession>
<evidence type="ECO:0000256" key="5">
    <source>
        <dbReference type="ARBA" id="ARBA00023136"/>
    </source>
</evidence>
<gene>
    <name evidence="8" type="ORF">F5I99_09755</name>
</gene>
<evidence type="ECO:0000256" key="2">
    <source>
        <dbReference type="ARBA" id="ARBA00022475"/>
    </source>
</evidence>
<dbReference type="InterPro" id="IPR037185">
    <property type="entry name" value="EmrE-like"/>
</dbReference>
<keyword evidence="2" id="KW-1003">Cell membrane</keyword>
<dbReference type="KEGG" id="nik:F5I99_09755"/>
<keyword evidence="9" id="KW-1185">Reference proteome</keyword>
<reference evidence="8 9" key="1">
    <citation type="submission" date="2019-09" db="EMBL/GenBank/DDBJ databases">
        <title>Nitrincola iocasae sp. nov., a bacterium isolated from the sediment collected at a cold seep field in South China Sea.</title>
        <authorList>
            <person name="Zhang H."/>
            <person name="Wang H."/>
            <person name="Li C."/>
        </authorList>
    </citation>
    <scope>NUCLEOTIDE SEQUENCE [LARGE SCALE GENOMIC DNA]</scope>
    <source>
        <strain evidence="8 9">KXZD1103</strain>
    </source>
</reference>
<comment type="subcellular location">
    <subcellularLocation>
        <location evidence="1">Cell membrane</location>
        <topology evidence="1">Multi-pass membrane protein</topology>
    </subcellularLocation>
</comment>
<evidence type="ECO:0000259" key="7">
    <source>
        <dbReference type="Pfam" id="PF00892"/>
    </source>
</evidence>
<feature type="transmembrane region" description="Helical" evidence="6">
    <location>
        <begin position="258"/>
        <end position="277"/>
    </location>
</feature>
<dbReference type="PANTHER" id="PTHR42920">
    <property type="entry name" value="OS03G0707200 PROTEIN-RELATED"/>
    <property type="match status" value="1"/>
</dbReference>
<feature type="transmembrane region" description="Helical" evidence="6">
    <location>
        <begin position="109"/>
        <end position="129"/>
    </location>
</feature>
<keyword evidence="3 6" id="KW-0812">Transmembrane</keyword>
<evidence type="ECO:0000313" key="9">
    <source>
        <dbReference type="Proteomes" id="UP000325606"/>
    </source>
</evidence>
<dbReference type="EMBL" id="CP044222">
    <property type="protein sequence ID" value="QEW06765.1"/>
    <property type="molecule type" value="Genomic_DNA"/>
</dbReference>
<feature type="transmembrane region" description="Helical" evidence="6">
    <location>
        <begin position="227"/>
        <end position="246"/>
    </location>
</feature>
<feature type="transmembrane region" description="Helical" evidence="6">
    <location>
        <begin position="194"/>
        <end position="215"/>
    </location>
</feature>
<feature type="transmembrane region" description="Helical" evidence="6">
    <location>
        <begin position="43"/>
        <end position="67"/>
    </location>
</feature>
<keyword evidence="4 6" id="KW-1133">Transmembrane helix</keyword>
<name>A0A5J6LDS7_9GAMM</name>
<proteinExistence type="predicted"/>
<keyword evidence="5 6" id="KW-0472">Membrane</keyword>
<dbReference type="PANTHER" id="PTHR42920:SF11">
    <property type="entry name" value="INNER MEMBRANE PROTEIN YTFF"/>
    <property type="match status" value="1"/>
</dbReference>
<sequence>MNTTLPAYRYTATGTAMYLGIAAALLTVCIWSGWLIAVRFSSGSALTAFDLAMMRYSLPALLLLPFMWQARIAIRRTHWLHLIGISTGAGIPFFYLSSTGLDYAPVAHAGLLIPGTFPVFVTMIAVLIYRETLTRHRLIGLSLIMAGVTLLMFSSLVQQQADVLKGDLLLLGASFCWALFTVSMRVAGLPPLAAAGLLCWVSTLILGVLYLFGWVESGLTQASQDELLLQLIMQALGAGLLAGFFYGFAINRLGAENTAAIGSLTPVIVGLAAIPLLGEHLSLAALAGMAFICCGVIKASGFSRHKQKTAAIIPAPRDETDLLASR</sequence>
<evidence type="ECO:0000256" key="6">
    <source>
        <dbReference type="SAM" id="Phobius"/>
    </source>
</evidence>
<dbReference type="AlphaFoldDB" id="A0A5J6LDS7"/>
<evidence type="ECO:0000313" key="8">
    <source>
        <dbReference type="EMBL" id="QEW06765.1"/>
    </source>
</evidence>
<feature type="transmembrane region" description="Helical" evidence="6">
    <location>
        <begin position="79"/>
        <end position="97"/>
    </location>
</feature>
<dbReference type="Gene3D" id="1.10.3730.20">
    <property type="match status" value="1"/>
</dbReference>
<dbReference type="InterPro" id="IPR000620">
    <property type="entry name" value="EamA_dom"/>
</dbReference>